<keyword evidence="5" id="KW-1185">Reference proteome</keyword>
<sequence length="547" mass="60961">MPNVGRPSKDCHLCRKRRVKCDLTRPSCQRCIKYGTECPGYRNVQDLIFRTEDPASAGRDQAKKERARTTRRSPTSVLSSSHPVGFPSDDVSSTSGTSSSFSGTRHPMARCRSFLPPYAASNASPIVTLPHELKEPWTTHSIPLLMSCYSSMTFLAKLYSSVTTSEDPFVLSTHLWAKAYLISRFNAPHDRRETAEYLGRTLRSLSLALQDRRKKASDTTVMAVWMLSIYEVQIGGLTNRSDSPSPWDVHSQGLMSLLRARGSTRFLTEIGCAVFWCAYNIIQIHCLMTNTECPPESWDWIRNLSAKGVDEEESFLLGILRYLNHTCSIVSIVMPLVQHGLFLDACTNYDELVRQADAAERSIVPWMGFFRATAGGADATTRYFLNVWWSARIKLHHMLVLLTNLVADAPVRTPSLHSADLQSRRASYLAIVAEAARDIIDDMPVSLGGLSGESETTGTHAADWYEGVRLVWPLTVVYTVRTVPKDLRLAARTALFFIGKHRGIIQALKSRPGTTTYVPQAMTGIPVDDLLDNPELVPELPHQSGLL</sequence>
<evidence type="ECO:0000256" key="2">
    <source>
        <dbReference type="SAM" id="MobiDB-lite"/>
    </source>
</evidence>
<name>A0A3N2Q3H8_SODAK</name>
<reference evidence="4 5" key="1">
    <citation type="journal article" date="2018" name="Mol. Ecol.">
        <title>The obligate alkalophilic soda-lake fungus Sodiomyces alkalinus has shifted to a protein diet.</title>
        <authorList>
            <person name="Grum-Grzhimaylo A.A."/>
            <person name="Falkoski D.L."/>
            <person name="van den Heuvel J."/>
            <person name="Valero-Jimenez C.A."/>
            <person name="Min B."/>
            <person name="Choi I.G."/>
            <person name="Lipzen A."/>
            <person name="Daum C.G."/>
            <person name="Aanen D.K."/>
            <person name="Tsang A."/>
            <person name="Henrissat B."/>
            <person name="Bilanenko E.N."/>
            <person name="de Vries R.P."/>
            <person name="van Kan J.A.L."/>
            <person name="Grigoriev I.V."/>
            <person name="Debets A.J.M."/>
        </authorList>
    </citation>
    <scope>NUCLEOTIDE SEQUENCE [LARGE SCALE GENOMIC DNA]</scope>
    <source>
        <strain evidence="4 5">F11</strain>
    </source>
</reference>
<keyword evidence="1" id="KW-0539">Nucleus</keyword>
<evidence type="ECO:0000256" key="1">
    <source>
        <dbReference type="ARBA" id="ARBA00023242"/>
    </source>
</evidence>
<evidence type="ECO:0000313" key="5">
    <source>
        <dbReference type="Proteomes" id="UP000272025"/>
    </source>
</evidence>
<accession>A0A3N2Q3H8</accession>
<dbReference type="InterPro" id="IPR001138">
    <property type="entry name" value="Zn2Cys6_DnaBD"/>
</dbReference>
<feature type="region of interest" description="Disordered" evidence="2">
    <location>
        <begin position="52"/>
        <end position="105"/>
    </location>
</feature>
<feature type="compositionally biased region" description="Low complexity" evidence="2">
    <location>
        <begin position="92"/>
        <end position="104"/>
    </location>
</feature>
<feature type="compositionally biased region" description="Polar residues" evidence="2">
    <location>
        <begin position="72"/>
        <end position="82"/>
    </location>
</feature>
<dbReference type="Pfam" id="PF00172">
    <property type="entry name" value="Zn_clus"/>
    <property type="match status" value="1"/>
</dbReference>
<dbReference type="SMART" id="SM00066">
    <property type="entry name" value="GAL4"/>
    <property type="match status" value="1"/>
</dbReference>
<dbReference type="PROSITE" id="PS50048">
    <property type="entry name" value="ZN2_CY6_FUNGAL_2"/>
    <property type="match status" value="1"/>
</dbReference>
<dbReference type="InterPro" id="IPR036864">
    <property type="entry name" value="Zn2-C6_fun-type_DNA-bd_sf"/>
</dbReference>
<dbReference type="GO" id="GO:0000981">
    <property type="term" value="F:DNA-binding transcription factor activity, RNA polymerase II-specific"/>
    <property type="evidence" value="ECO:0007669"/>
    <property type="project" value="InterPro"/>
</dbReference>
<dbReference type="GeneID" id="39581276"/>
<proteinExistence type="predicted"/>
<dbReference type="PANTHER" id="PTHR38791">
    <property type="entry name" value="ZN(II)2CYS6 TRANSCRIPTION FACTOR (EUROFUNG)-RELATED-RELATED"/>
    <property type="match status" value="1"/>
</dbReference>
<evidence type="ECO:0000313" key="4">
    <source>
        <dbReference type="EMBL" id="ROT41319.1"/>
    </source>
</evidence>
<dbReference type="InterPro" id="IPR021858">
    <property type="entry name" value="Fun_TF"/>
</dbReference>
<evidence type="ECO:0000259" key="3">
    <source>
        <dbReference type="PROSITE" id="PS50048"/>
    </source>
</evidence>
<dbReference type="SUPFAM" id="SSF57701">
    <property type="entry name" value="Zn2/Cys6 DNA-binding domain"/>
    <property type="match status" value="1"/>
</dbReference>
<organism evidence="4 5">
    <name type="scientific">Sodiomyces alkalinus (strain CBS 110278 / VKM F-3762 / F11)</name>
    <name type="common">Alkaliphilic filamentous fungus</name>
    <dbReference type="NCBI Taxonomy" id="1314773"/>
    <lineage>
        <taxon>Eukaryota</taxon>
        <taxon>Fungi</taxon>
        <taxon>Dikarya</taxon>
        <taxon>Ascomycota</taxon>
        <taxon>Pezizomycotina</taxon>
        <taxon>Sordariomycetes</taxon>
        <taxon>Hypocreomycetidae</taxon>
        <taxon>Glomerellales</taxon>
        <taxon>Plectosphaerellaceae</taxon>
        <taxon>Sodiomyces</taxon>
    </lineage>
</organism>
<feature type="domain" description="Zn(2)-C6 fungal-type" evidence="3">
    <location>
        <begin position="10"/>
        <end position="38"/>
    </location>
</feature>
<dbReference type="RefSeq" id="XP_028469125.1">
    <property type="nucleotide sequence ID" value="XM_028612798.1"/>
</dbReference>
<dbReference type="AlphaFoldDB" id="A0A3N2Q3H8"/>
<protein>
    <recommendedName>
        <fullName evidence="3">Zn(2)-C6 fungal-type domain-containing protein</fullName>
    </recommendedName>
</protein>
<dbReference type="PANTHER" id="PTHR38791:SF11">
    <property type="entry name" value="ZN(II)2CYS6 TRANSCRIPTION FACTOR (EUROFUNG)"/>
    <property type="match status" value="1"/>
</dbReference>
<dbReference type="OrthoDB" id="4491390at2759"/>
<dbReference type="EMBL" id="ML119052">
    <property type="protein sequence ID" value="ROT41319.1"/>
    <property type="molecule type" value="Genomic_DNA"/>
</dbReference>
<gene>
    <name evidence="4" type="ORF">SODALDRAFT_338703</name>
</gene>
<dbReference type="GO" id="GO:0008270">
    <property type="term" value="F:zinc ion binding"/>
    <property type="evidence" value="ECO:0007669"/>
    <property type="project" value="InterPro"/>
</dbReference>
<dbReference type="Gene3D" id="4.10.240.10">
    <property type="entry name" value="Zn(2)-C6 fungal-type DNA-binding domain"/>
    <property type="match status" value="1"/>
</dbReference>
<dbReference type="Pfam" id="PF11951">
    <property type="entry name" value="Fungal_trans_2"/>
    <property type="match status" value="1"/>
</dbReference>
<dbReference type="CDD" id="cd12148">
    <property type="entry name" value="fungal_TF_MHR"/>
    <property type="match status" value="1"/>
</dbReference>
<dbReference type="Proteomes" id="UP000272025">
    <property type="component" value="Unassembled WGS sequence"/>
</dbReference>
<dbReference type="InterPro" id="IPR053175">
    <property type="entry name" value="DHMBA_Reg_Transcription_Factor"/>
</dbReference>
<dbReference type="CDD" id="cd00067">
    <property type="entry name" value="GAL4"/>
    <property type="match status" value="1"/>
</dbReference>